<name>A0A5N6JYH9_MONLA</name>
<accession>A0A5N6JYH9</accession>
<gene>
    <name evidence="1" type="ORF">EYC80_009557</name>
</gene>
<protein>
    <submittedName>
        <fullName evidence="1">Uncharacterized protein</fullName>
    </submittedName>
</protein>
<dbReference type="Proteomes" id="UP000326757">
    <property type="component" value="Unassembled WGS sequence"/>
</dbReference>
<keyword evidence="2" id="KW-1185">Reference proteome</keyword>
<evidence type="ECO:0000313" key="2">
    <source>
        <dbReference type="Proteomes" id="UP000326757"/>
    </source>
</evidence>
<sequence>MPIAENFKRGFRSIKGSFRDRSDHLEPFEALASLVTTIPVPFPVQNGDQSGLLDVKEVPRKKAQISDDDRAGSLIESLTTTSQHSHLSSEHNFWFQASGKLNPIARNCMNNTRA</sequence>
<dbReference type="AlphaFoldDB" id="A0A5N6JYH9"/>
<organism evidence="1 2">
    <name type="scientific">Monilinia laxa</name>
    <name type="common">Brown rot fungus</name>
    <name type="synonym">Sclerotinia laxa</name>
    <dbReference type="NCBI Taxonomy" id="61186"/>
    <lineage>
        <taxon>Eukaryota</taxon>
        <taxon>Fungi</taxon>
        <taxon>Dikarya</taxon>
        <taxon>Ascomycota</taxon>
        <taxon>Pezizomycotina</taxon>
        <taxon>Leotiomycetes</taxon>
        <taxon>Helotiales</taxon>
        <taxon>Sclerotiniaceae</taxon>
        <taxon>Monilinia</taxon>
    </lineage>
</organism>
<comment type="caution">
    <text evidence="1">The sequence shown here is derived from an EMBL/GenBank/DDBJ whole genome shotgun (WGS) entry which is preliminary data.</text>
</comment>
<evidence type="ECO:0000313" key="1">
    <source>
        <dbReference type="EMBL" id="KAB8294105.1"/>
    </source>
</evidence>
<proteinExistence type="predicted"/>
<dbReference type="EMBL" id="VIGI01000011">
    <property type="protein sequence ID" value="KAB8294105.1"/>
    <property type="molecule type" value="Genomic_DNA"/>
</dbReference>
<reference evidence="1 2" key="1">
    <citation type="submission" date="2019-06" db="EMBL/GenBank/DDBJ databases">
        <title>Genome Sequence of the Brown Rot Fungal Pathogen Monilinia laxa.</title>
        <authorList>
            <person name="De Miccolis Angelini R.M."/>
            <person name="Landi L."/>
            <person name="Abate D."/>
            <person name="Pollastro S."/>
            <person name="Romanazzi G."/>
            <person name="Faretra F."/>
        </authorList>
    </citation>
    <scope>NUCLEOTIDE SEQUENCE [LARGE SCALE GENOMIC DNA]</scope>
    <source>
        <strain evidence="1 2">Mlax316</strain>
    </source>
</reference>